<keyword evidence="2" id="KW-1185">Reference proteome</keyword>
<dbReference type="CDD" id="cd16377">
    <property type="entry name" value="23S_rRNA_IVP_like"/>
    <property type="match status" value="1"/>
</dbReference>
<dbReference type="AlphaFoldDB" id="A0A6B3R266"/>
<dbReference type="PANTHER" id="PTHR38471">
    <property type="entry name" value="FOUR HELIX BUNDLE PROTEIN"/>
    <property type="match status" value="1"/>
</dbReference>
<dbReference type="Gene3D" id="1.20.1440.60">
    <property type="entry name" value="23S rRNA-intervening sequence"/>
    <property type="match status" value="1"/>
</dbReference>
<dbReference type="Pfam" id="PF05635">
    <property type="entry name" value="23S_rRNA_IVP"/>
    <property type="match status" value="1"/>
</dbReference>
<organism evidence="1 2">
    <name type="scientific">Psychroflexus aurantiacus</name>
    <dbReference type="NCBI Taxonomy" id="2709310"/>
    <lineage>
        <taxon>Bacteria</taxon>
        <taxon>Pseudomonadati</taxon>
        <taxon>Bacteroidota</taxon>
        <taxon>Flavobacteriia</taxon>
        <taxon>Flavobacteriales</taxon>
        <taxon>Flavobacteriaceae</taxon>
        <taxon>Psychroflexus</taxon>
    </lineage>
</organism>
<protein>
    <submittedName>
        <fullName evidence="1">Four helix bundle protein</fullName>
    </submittedName>
</protein>
<comment type="caution">
    <text evidence="1">The sequence shown here is derived from an EMBL/GenBank/DDBJ whole genome shotgun (WGS) entry which is preliminary data.</text>
</comment>
<reference evidence="1 2" key="1">
    <citation type="submission" date="2020-02" db="EMBL/GenBank/DDBJ databases">
        <title>Flavobacteriaceae Psychroflexus bacterium YR1-1, complete genome.</title>
        <authorList>
            <person name="Li Y."/>
            <person name="Wu S."/>
        </authorList>
    </citation>
    <scope>NUCLEOTIDE SEQUENCE [LARGE SCALE GENOMIC DNA]</scope>
    <source>
        <strain evidence="1 2">YR1-1</strain>
    </source>
</reference>
<dbReference type="InterPro" id="IPR012657">
    <property type="entry name" value="23S_rRNA-intervening_sequence"/>
</dbReference>
<dbReference type="RefSeq" id="WP_164003333.1">
    <property type="nucleotide sequence ID" value="NZ_JAAIKD010000001.1"/>
</dbReference>
<name>A0A6B3R266_9FLAO</name>
<gene>
    <name evidence="1" type="ORF">G3567_01120</name>
</gene>
<accession>A0A6B3R266</accession>
<dbReference type="NCBIfam" id="TIGR02436">
    <property type="entry name" value="four helix bundle protein"/>
    <property type="match status" value="1"/>
</dbReference>
<dbReference type="PANTHER" id="PTHR38471:SF2">
    <property type="entry name" value="FOUR HELIX BUNDLE PROTEIN"/>
    <property type="match status" value="1"/>
</dbReference>
<sequence length="118" mass="13674">MRNFREYDIWIDAMQLVQDVYDLVDNFPSNEKFILSSQITRSAISIPSNIAEGASRATEKDFARFLEIALGSSFELETQLRIASQRNYFTSSELEFLLNNITSLQKRIFALRKNVLNK</sequence>
<dbReference type="EMBL" id="JAAIKD010000001">
    <property type="protein sequence ID" value="NEV92745.1"/>
    <property type="molecule type" value="Genomic_DNA"/>
</dbReference>
<dbReference type="SUPFAM" id="SSF158446">
    <property type="entry name" value="IVS-encoded protein-like"/>
    <property type="match status" value="1"/>
</dbReference>
<dbReference type="InterPro" id="IPR036583">
    <property type="entry name" value="23S_rRNA_IVS_sf"/>
</dbReference>
<dbReference type="Proteomes" id="UP000478505">
    <property type="component" value="Unassembled WGS sequence"/>
</dbReference>
<evidence type="ECO:0000313" key="2">
    <source>
        <dbReference type="Proteomes" id="UP000478505"/>
    </source>
</evidence>
<proteinExistence type="predicted"/>
<evidence type="ECO:0000313" key="1">
    <source>
        <dbReference type="EMBL" id="NEV92745.1"/>
    </source>
</evidence>